<organism evidence="2">
    <name type="scientific">Brachypodium distachyon</name>
    <name type="common">Purple false brome</name>
    <name type="synonym">Trachynia distachya</name>
    <dbReference type="NCBI Taxonomy" id="15368"/>
    <lineage>
        <taxon>Eukaryota</taxon>
        <taxon>Viridiplantae</taxon>
        <taxon>Streptophyta</taxon>
        <taxon>Embryophyta</taxon>
        <taxon>Tracheophyta</taxon>
        <taxon>Spermatophyta</taxon>
        <taxon>Magnoliopsida</taxon>
        <taxon>Liliopsida</taxon>
        <taxon>Poales</taxon>
        <taxon>Poaceae</taxon>
        <taxon>BOP clade</taxon>
        <taxon>Pooideae</taxon>
        <taxon>Stipodae</taxon>
        <taxon>Brachypodieae</taxon>
        <taxon>Brachypodium</taxon>
    </lineage>
</organism>
<accession>A0A0Q3GRM2</accession>
<evidence type="ECO:0000313" key="2">
    <source>
        <dbReference type="EMBL" id="KQK13512.2"/>
    </source>
</evidence>
<evidence type="ECO:0000313" key="4">
    <source>
        <dbReference type="Proteomes" id="UP000008810"/>
    </source>
</evidence>
<proteinExistence type="predicted"/>
<reference evidence="2 3" key="1">
    <citation type="journal article" date="2010" name="Nature">
        <title>Genome sequencing and analysis of the model grass Brachypodium distachyon.</title>
        <authorList>
            <consortium name="International Brachypodium Initiative"/>
        </authorList>
    </citation>
    <scope>NUCLEOTIDE SEQUENCE [LARGE SCALE GENOMIC DNA]</scope>
    <source>
        <strain evidence="2 3">Bd21</strain>
    </source>
</reference>
<protein>
    <submittedName>
        <fullName evidence="2 3">Uncharacterized protein</fullName>
    </submittedName>
</protein>
<name>A0A0Q3GRM2_BRADI</name>
<reference evidence="2" key="2">
    <citation type="submission" date="2017-06" db="EMBL/GenBank/DDBJ databases">
        <title>WGS assembly of Brachypodium distachyon.</title>
        <authorList>
            <consortium name="The International Brachypodium Initiative"/>
            <person name="Lucas S."/>
            <person name="Harmon-Smith M."/>
            <person name="Lail K."/>
            <person name="Tice H."/>
            <person name="Grimwood J."/>
            <person name="Bruce D."/>
            <person name="Barry K."/>
            <person name="Shu S."/>
            <person name="Lindquist E."/>
            <person name="Wang M."/>
            <person name="Pitluck S."/>
            <person name="Vogel J.P."/>
            <person name="Garvin D.F."/>
            <person name="Mockler T.C."/>
            <person name="Schmutz J."/>
            <person name="Rokhsar D."/>
            <person name="Bevan M.W."/>
        </authorList>
    </citation>
    <scope>NUCLEOTIDE SEQUENCE</scope>
    <source>
        <strain evidence="2">Bd21</strain>
    </source>
</reference>
<dbReference type="EMBL" id="CM000880">
    <property type="protein sequence ID" value="KQK13512.2"/>
    <property type="molecule type" value="Genomic_DNA"/>
</dbReference>
<evidence type="ECO:0000313" key="3">
    <source>
        <dbReference type="EnsemblPlants" id="KQK13512"/>
    </source>
</evidence>
<dbReference type="Gramene" id="KQK13512">
    <property type="protein sequence ID" value="KQK13512"/>
    <property type="gene ID" value="BRADI_1g10635v3"/>
</dbReference>
<dbReference type="Proteomes" id="UP000008810">
    <property type="component" value="Chromosome 1"/>
</dbReference>
<dbReference type="InParanoid" id="A0A0Q3GRM2"/>
<gene>
    <name evidence="2" type="ORF">BRADI_1g10635v3</name>
</gene>
<sequence>MGHQRRHEGKSPVRCGTGDYHEGESSARCVTGGEHGGKSSASCGASCEHAAASVSQRQAHDEGVGGTSLMEAKVTAVIGMTRWQWRPSKCCTDDIDDEGFKRRISNNKIR</sequence>
<dbReference type="OrthoDB" id="719367at2759"/>
<feature type="region of interest" description="Disordered" evidence="1">
    <location>
        <begin position="1"/>
        <end position="44"/>
    </location>
</feature>
<dbReference type="EnsemblPlants" id="KQK13512">
    <property type="protein sequence ID" value="KQK13512"/>
    <property type="gene ID" value="BRADI_1g10635v3"/>
</dbReference>
<reference evidence="3" key="3">
    <citation type="submission" date="2018-08" db="UniProtKB">
        <authorList>
            <consortium name="EnsemblPlants"/>
        </authorList>
    </citation>
    <scope>IDENTIFICATION</scope>
    <source>
        <strain evidence="3">cv. Bd21</strain>
    </source>
</reference>
<keyword evidence="4" id="KW-1185">Reference proteome</keyword>
<dbReference type="AlphaFoldDB" id="A0A0Q3GRM2"/>
<evidence type="ECO:0000256" key="1">
    <source>
        <dbReference type="SAM" id="MobiDB-lite"/>
    </source>
</evidence>